<sequence>MVMKKIYAIVLGLMLTTQVVSARNNAALFGVAAAAIAGAAILANSHKPHRHHYVPRRGHHKKRSKKVVVTDEMKIQKSLKYLDFYHGKIDGKINSYATRTAIKKMNREYGLDNGTSLDKRTWDQLIYLSELFQMDKDLFAEGSSKKTEGKRLQTALKVYGVYNGKVDGIVGSGTRKSISLYKSEEGLGSSTHLSSNERYNLIDSAQKMNSEAIDEAIASLSQKKRRVVRSTKKETIDKDRGTPTRRAVKKKTKDTETLKEKEDIDEDELDDMQKALDSIDNENSHSKKSSETEGFN</sequence>
<feature type="region of interest" description="Disordered" evidence="1">
    <location>
        <begin position="228"/>
        <end position="296"/>
    </location>
</feature>
<accession>A0A1W1BU25</accession>
<dbReference type="EMBL" id="FPHC01000041">
    <property type="protein sequence ID" value="SFV57013.1"/>
    <property type="molecule type" value="Genomic_DNA"/>
</dbReference>
<gene>
    <name evidence="2" type="ORF">MNB_SV-6-675</name>
</gene>
<organism evidence="2">
    <name type="scientific">hydrothermal vent metagenome</name>
    <dbReference type="NCBI Taxonomy" id="652676"/>
    <lineage>
        <taxon>unclassified sequences</taxon>
        <taxon>metagenomes</taxon>
        <taxon>ecological metagenomes</taxon>
    </lineage>
</organism>
<evidence type="ECO:0000256" key="1">
    <source>
        <dbReference type="SAM" id="MobiDB-lite"/>
    </source>
</evidence>
<dbReference type="InterPro" id="IPR036366">
    <property type="entry name" value="PGBDSf"/>
</dbReference>
<feature type="compositionally biased region" description="Basic and acidic residues" evidence="1">
    <location>
        <begin position="231"/>
        <end position="242"/>
    </location>
</feature>
<protein>
    <recommendedName>
        <fullName evidence="3">Peptidoglycan binding-like domain-containing protein</fullName>
    </recommendedName>
</protein>
<feature type="compositionally biased region" description="Basic and acidic residues" evidence="1">
    <location>
        <begin position="282"/>
        <end position="296"/>
    </location>
</feature>
<reference evidence="2" key="1">
    <citation type="submission" date="2016-10" db="EMBL/GenBank/DDBJ databases">
        <authorList>
            <person name="de Groot N.N."/>
        </authorList>
    </citation>
    <scope>NUCLEOTIDE SEQUENCE</scope>
</reference>
<evidence type="ECO:0000313" key="2">
    <source>
        <dbReference type="EMBL" id="SFV57013.1"/>
    </source>
</evidence>
<evidence type="ECO:0008006" key="3">
    <source>
        <dbReference type="Google" id="ProtNLM"/>
    </source>
</evidence>
<name>A0A1W1BU25_9ZZZZ</name>
<feature type="compositionally biased region" description="Basic and acidic residues" evidence="1">
    <location>
        <begin position="253"/>
        <end position="262"/>
    </location>
</feature>
<dbReference type="InterPro" id="IPR036365">
    <property type="entry name" value="PGBD-like_sf"/>
</dbReference>
<dbReference type="AlphaFoldDB" id="A0A1W1BU25"/>
<dbReference type="Gene3D" id="1.10.101.10">
    <property type="entry name" value="PGBD-like superfamily/PGBD"/>
    <property type="match status" value="2"/>
</dbReference>
<proteinExistence type="predicted"/>
<dbReference type="SUPFAM" id="SSF47090">
    <property type="entry name" value="PGBD-like"/>
    <property type="match status" value="1"/>
</dbReference>